<dbReference type="InterPro" id="IPR001965">
    <property type="entry name" value="Znf_PHD"/>
</dbReference>
<feature type="region of interest" description="Disordered" evidence="4">
    <location>
        <begin position="231"/>
        <end position="306"/>
    </location>
</feature>
<reference evidence="6" key="1">
    <citation type="submission" date="2022-03" db="EMBL/GenBank/DDBJ databases">
        <authorList>
            <person name="Martin C."/>
        </authorList>
    </citation>
    <scope>NUCLEOTIDE SEQUENCE</scope>
</reference>
<dbReference type="GO" id="GO:0004402">
    <property type="term" value="F:histone acetyltransferase activity"/>
    <property type="evidence" value="ECO:0007669"/>
    <property type="project" value="TreeGrafter"/>
</dbReference>
<keyword evidence="3" id="KW-0862">Zinc</keyword>
<dbReference type="PANTHER" id="PTHR20916">
    <property type="entry name" value="CYSTEINE AND GLYCINE-RICH PROTEIN 2 BINDING PROTEIN"/>
    <property type="match status" value="1"/>
</dbReference>
<feature type="compositionally biased region" description="Polar residues" evidence="4">
    <location>
        <begin position="407"/>
        <end position="420"/>
    </location>
</feature>
<dbReference type="InterPro" id="IPR019786">
    <property type="entry name" value="Zinc_finger_PHD-type_CS"/>
</dbReference>
<dbReference type="CDD" id="cd04301">
    <property type="entry name" value="NAT_SF"/>
    <property type="match status" value="1"/>
</dbReference>
<dbReference type="Gene3D" id="3.40.630.30">
    <property type="match status" value="1"/>
</dbReference>
<dbReference type="SUPFAM" id="SSF55729">
    <property type="entry name" value="Acyl-CoA N-acyltransferases (Nat)"/>
    <property type="match status" value="1"/>
</dbReference>
<dbReference type="OrthoDB" id="4080456at2759"/>
<dbReference type="AlphaFoldDB" id="A0A8S4N440"/>
<evidence type="ECO:0000256" key="4">
    <source>
        <dbReference type="SAM" id="MobiDB-lite"/>
    </source>
</evidence>
<dbReference type="Proteomes" id="UP000749559">
    <property type="component" value="Unassembled WGS sequence"/>
</dbReference>
<dbReference type="EMBL" id="CAIIXF020000001">
    <property type="protein sequence ID" value="CAH1775694.1"/>
    <property type="molecule type" value="Genomic_DNA"/>
</dbReference>
<dbReference type="SMART" id="SM00249">
    <property type="entry name" value="PHD"/>
    <property type="match status" value="1"/>
</dbReference>
<feature type="domain" description="N-acetyltransferase" evidence="5">
    <location>
        <begin position="635"/>
        <end position="770"/>
    </location>
</feature>
<dbReference type="InterPro" id="IPR000182">
    <property type="entry name" value="GNAT_dom"/>
</dbReference>
<gene>
    <name evidence="6" type="ORF">OFUS_LOCUS2964</name>
</gene>
<evidence type="ECO:0000256" key="2">
    <source>
        <dbReference type="ARBA" id="ARBA00022771"/>
    </source>
</evidence>
<dbReference type="PROSITE" id="PS01359">
    <property type="entry name" value="ZF_PHD_1"/>
    <property type="match status" value="1"/>
</dbReference>
<evidence type="ECO:0000256" key="3">
    <source>
        <dbReference type="ARBA" id="ARBA00022833"/>
    </source>
</evidence>
<feature type="compositionally biased region" description="Basic and acidic residues" evidence="4">
    <location>
        <begin position="232"/>
        <end position="252"/>
    </location>
</feature>
<protein>
    <recommendedName>
        <fullName evidence="5">N-acetyltransferase domain-containing protein</fullName>
    </recommendedName>
</protein>
<organism evidence="6 7">
    <name type="scientific">Owenia fusiformis</name>
    <name type="common">Polychaete worm</name>
    <dbReference type="NCBI Taxonomy" id="6347"/>
    <lineage>
        <taxon>Eukaryota</taxon>
        <taxon>Metazoa</taxon>
        <taxon>Spiralia</taxon>
        <taxon>Lophotrochozoa</taxon>
        <taxon>Annelida</taxon>
        <taxon>Polychaeta</taxon>
        <taxon>Sedentaria</taxon>
        <taxon>Canalipalpata</taxon>
        <taxon>Sabellida</taxon>
        <taxon>Oweniida</taxon>
        <taxon>Oweniidae</taxon>
        <taxon>Owenia</taxon>
    </lineage>
</organism>
<accession>A0A8S4N440</accession>
<comment type="caution">
    <text evidence="6">The sequence shown here is derived from an EMBL/GenBank/DDBJ whole genome shotgun (WGS) entry which is preliminary data.</text>
</comment>
<keyword evidence="1" id="KW-0479">Metal-binding</keyword>
<feature type="region of interest" description="Disordered" evidence="4">
    <location>
        <begin position="327"/>
        <end position="432"/>
    </location>
</feature>
<dbReference type="InterPro" id="IPR016181">
    <property type="entry name" value="Acyl_CoA_acyltransferase"/>
</dbReference>
<dbReference type="SUPFAM" id="SSF57903">
    <property type="entry name" value="FYVE/PHD zinc finger"/>
    <property type="match status" value="1"/>
</dbReference>
<evidence type="ECO:0000256" key="1">
    <source>
        <dbReference type="ARBA" id="ARBA00022723"/>
    </source>
</evidence>
<feature type="compositionally biased region" description="Polar residues" evidence="4">
    <location>
        <begin position="274"/>
        <end position="303"/>
    </location>
</feature>
<dbReference type="PROSITE" id="PS51186">
    <property type="entry name" value="GNAT"/>
    <property type="match status" value="1"/>
</dbReference>
<evidence type="ECO:0000259" key="5">
    <source>
        <dbReference type="PROSITE" id="PS51186"/>
    </source>
</evidence>
<evidence type="ECO:0000313" key="7">
    <source>
        <dbReference type="Proteomes" id="UP000749559"/>
    </source>
</evidence>
<keyword evidence="7" id="KW-1185">Reference proteome</keyword>
<proteinExistence type="predicted"/>
<dbReference type="GO" id="GO:0008270">
    <property type="term" value="F:zinc ion binding"/>
    <property type="evidence" value="ECO:0007669"/>
    <property type="project" value="UniProtKB-KW"/>
</dbReference>
<dbReference type="InterPro" id="IPR011011">
    <property type="entry name" value="Znf_FYVE_PHD"/>
</dbReference>
<keyword evidence="2" id="KW-0863">Zinc-finger</keyword>
<dbReference type="Gene3D" id="3.90.980.20">
    <property type="match status" value="1"/>
</dbReference>
<feature type="compositionally biased region" description="Acidic residues" evidence="4">
    <location>
        <begin position="328"/>
        <end position="340"/>
    </location>
</feature>
<dbReference type="FunFam" id="3.40.630.30:FF:000013">
    <property type="entry name" value="cysteine-rich protein 2-binding protein-like"/>
    <property type="match status" value="1"/>
</dbReference>
<name>A0A8S4N440_OWEFU</name>
<evidence type="ECO:0000313" key="6">
    <source>
        <dbReference type="EMBL" id="CAH1775694.1"/>
    </source>
</evidence>
<sequence>MADKNRNMHITTGTSSAKEQIEAMQAQCYCDNTTMDDQMLQCKTCKHNFHKGCLKKILPTSLSGDVLFNLTCSSCSANGEEHISRPKLQWLQVVILALYNLQLTKQGKGNFFRWKDHICGFIDKHWVTFFGPGTRRKGTTWQGTVAGVLSTGSPHYFVPGSSELKEAGWWRLREHKPPPTLLDLEVTSRRYSKRDREDNEVVKLEGLRSRRSRSSYQAAIELKAKRYGGFTESKESKKDSTDRTRGSRESLDKGASIVTTTPPKASKGAEISKTRLSTGPTQSEALIQANSRQVSPIGDTSSENSRDNWFTEKDLVIGNELPDLLLHDEEDGDMDSDFEVDPCGMTPPSSPPFNQPLPDMEDILSSLGEPSTSGFESSKLVKIEKESDSDSDMSSIDVAPPVVPEQVPSNSDHPVNQSPPGSEVSSESEDEANGLQLRVDNRMKRISAAIAVPPPKPPPIKYMPVSLHEERQLLRRLQNVYNCGSLTPDLNRFRQKLKVRQIKREKGQALFDIDAEMYRLTGSSKENTNMSQYMLNPHNVPSPYQQGDYRVLDRFQHPTFSLPRENQKISFINRLIGTDDEQLESIRSPYTARMLKPYIRRDYESQPIKMRLLQEIISYPNRNMPDVKPPKMPPIDYCYIRPQHIPSVNALARQFFWPGIDLSECLQYPDFSCVVLYRKFLIGFAFMVPDVKYNEAYISFLFTHPEWRGAGIGTFMLYHLIQTCMGKDVTLHVSATNPAMLLYQKFGFKPEEFILNFYDKYFHESSKDCTIARNAGTNAGVPSKEMLVLKWVNQCKNIGTIAGGTNEQMLGWYLCRATNGKNTGTNNA</sequence>
<dbReference type="PANTHER" id="PTHR20916:SF26">
    <property type="entry name" value="CYSTEINE-RICH PROTEIN 2-BINDING PROTEIN"/>
    <property type="match status" value="1"/>
</dbReference>
<dbReference type="Pfam" id="PF00583">
    <property type="entry name" value="Acetyltransf_1"/>
    <property type="match status" value="1"/>
</dbReference>
<feature type="compositionally biased region" description="Basic and acidic residues" evidence="4">
    <location>
        <begin position="379"/>
        <end position="388"/>
    </location>
</feature>